<dbReference type="GeneID" id="92933302"/>
<accession>A0A059ZPK1</accession>
<gene>
    <name evidence="2" type="ORF">Acaty_c0970</name>
</gene>
<organism evidence="2 3">
    <name type="scientific">Acidithiobacillus caldus (strain ATCC 51756 / DSM 8584 / KU)</name>
    <dbReference type="NCBI Taxonomy" id="637389"/>
    <lineage>
        <taxon>Bacteria</taxon>
        <taxon>Pseudomonadati</taxon>
        <taxon>Pseudomonadota</taxon>
        <taxon>Acidithiobacillia</taxon>
        <taxon>Acidithiobacillales</taxon>
        <taxon>Acidithiobacillaceae</taxon>
        <taxon>Acidithiobacillus</taxon>
    </lineage>
</organism>
<dbReference type="EMBL" id="CP005986">
    <property type="protein sequence ID" value="AIA54844.1"/>
    <property type="molecule type" value="Genomic_DNA"/>
</dbReference>
<dbReference type="RefSeq" id="WP_004871398.1">
    <property type="nucleotide sequence ID" value="NZ_CP005986.1"/>
</dbReference>
<evidence type="ECO:0000256" key="1">
    <source>
        <dbReference type="SAM" id="Phobius"/>
    </source>
</evidence>
<evidence type="ECO:0000313" key="3">
    <source>
        <dbReference type="Proteomes" id="UP000005522"/>
    </source>
</evidence>
<keyword evidence="1" id="KW-0472">Membrane</keyword>
<name>A0A059ZPK1_ACICK</name>
<dbReference type="HOGENOM" id="CLU_3228199_0_0_6"/>
<proteinExistence type="predicted"/>
<sequence length="43" mass="4784">MSDKEQSPQSEYVQARRILGVALISGAVTIGSALLLLLLWWLR</sequence>
<evidence type="ECO:0000313" key="2">
    <source>
        <dbReference type="EMBL" id="AIA54844.1"/>
    </source>
</evidence>
<keyword evidence="1" id="KW-0812">Transmembrane</keyword>
<dbReference type="AlphaFoldDB" id="A0A059ZPK1"/>
<dbReference type="Proteomes" id="UP000005522">
    <property type="component" value="Chromosome"/>
</dbReference>
<protein>
    <submittedName>
        <fullName evidence="2">Uncharacterized protein</fullName>
    </submittedName>
</protein>
<dbReference type="KEGG" id="acz:Acaty_c0970"/>
<reference evidence="2 3" key="1">
    <citation type="journal article" date="2009" name="J. Bacteriol.">
        <title>Draft genome sequence of the extremely acidophilic bacterium Acidithiobacillus caldus ATCC 51756 reveals metabolic versatility in the genus Acidithiobacillus.</title>
        <authorList>
            <person name="Valdes J."/>
            <person name="Quatrini R."/>
            <person name="Hallberg K."/>
            <person name="Dopson M."/>
            <person name="Valenzuela P.D."/>
            <person name="Holmes D.S."/>
        </authorList>
    </citation>
    <scope>NUCLEOTIDE SEQUENCE [LARGE SCALE GENOMIC DNA]</scope>
    <source>
        <strain evidence="3">ATCC 51756 / DSM 8584 / KU</strain>
    </source>
</reference>
<keyword evidence="1" id="KW-1133">Transmembrane helix</keyword>
<feature type="transmembrane region" description="Helical" evidence="1">
    <location>
        <begin position="21"/>
        <end position="42"/>
    </location>
</feature>